<dbReference type="PANTHER" id="PTHR39465:SF1">
    <property type="entry name" value="DNA LIGASE D 3'-PHOSPHOESTERASE DOMAIN-CONTAINING PROTEIN"/>
    <property type="match status" value="1"/>
</dbReference>
<comment type="caution">
    <text evidence="2">The sequence shown here is derived from an EMBL/GenBank/DDBJ whole genome shotgun (WGS) entry which is preliminary data.</text>
</comment>
<proteinExistence type="predicted"/>
<reference evidence="2" key="1">
    <citation type="journal article" date="2014" name="Front. Microbiol.">
        <title>High frequency of phylogenetically diverse reductive dehalogenase-homologous genes in deep subseafloor sedimentary metagenomes.</title>
        <authorList>
            <person name="Kawai M."/>
            <person name="Futagami T."/>
            <person name="Toyoda A."/>
            <person name="Takaki Y."/>
            <person name="Nishi S."/>
            <person name="Hori S."/>
            <person name="Arai W."/>
            <person name="Tsubouchi T."/>
            <person name="Morono Y."/>
            <person name="Uchiyama I."/>
            <person name="Ito T."/>
            <person name="Fujiyama A."/>
            <person name="Inagaki F."/>
            <person name="Takami H."/>
        </authorList>
    </citation>
    <scope>NUCLEOTIDE SEQUENCE</scope>
    <source>
        <strain evidence="2">Expedition CK06-06</strain>
    </source>
</reference>
<gene>
    <name evidence="2" type="ORF">S01H1_51146</name>
</gene>
<dbReference type="PANTHER" id="PTHR39465">
    <property type="entry name" value="DNA LIGASE D, 3'-PHOSPHOESTERASE DOMAIN"/>
    <property type="match status" value="1"/>
</dbReference>
<evidence type="ECO:0000259" key="1">
    <source>
        <dbReference type="Pfam" id="PF13298"/>
    </source>
</evidence>
<evidence type="ECO:0000313" key="2">
    <source>
        <dbReference type="EMBL" id="GAG20857.1"/>
    </source>
</evidence>
<dbReference type="Pfam" id="PF13298">
    <property type="entry name" value="LigD_N"/>
    <property type="match status" value="1"/>
</dbReference>
<feature type="domain" description="DNA ligase D 3'-phosphoesterase" evidence="1">
    <location>
        <begin position="1"/>
        <end position="83"/>
    </location>
</feature>
<dbReference type="AlphaFoldDB" id="X0WCC1"/>
<accession>X0WCC1</accession>
<sequence>AIPKGPSMNPAKKRLAIMVEDHPLEYGAFEGIIPPGNYGAGAVVIWDEGSYTLAEGGDPEEQLENGRFSFELKGKKLKGHFSMALLKGRGKGNQWLLMKKRDQEADPTFKLETALTGDKRQKLEVKIPPCETDSGPS</sequence>
<organism evidence="2">
    <name type="scientific">marine sediment metagenome</name>
    <dbReference type="NCBI Taxonomy" id="412755"/>
    <lineage>
        <taxon>unclassified sequences</taxon>
        <taxon>metagenomes</taxon>
        <taxon>ecological metagenomes</taxon>
    </lineage>
</organism>
<dbReference type="EMBL" id="BARS01032995">
    <property type="protein sequence ID" value="GAG20857.1"/>
    <property type="molecule type" value="Genomic_DNA"/>
</dbReference>
<name>X0WCC1_9ZZZZ</name>
<feature type="non-terminal residue" evidence="2">
    <location>
        <position position="1"/>
    </location>
</feature>
<protein>
    <recommendedName>
        <fullName evidence="1">DNA ligase D 3'-phosphoesterase domain-containing protein</fullName>
    </recommendedName>
</protein>
<dbReference type="InterPro" id="IPR014144">
    <property type="entry name" value="LigD_PE_domain"/>
</dbReference>